<feature type="domain" description="Protein kinase" evidence="2">
    <location>
        <begin position="403"/>
        <end position="676"/>
    </location>
</feature>
<feature type="region of interest" description="Disordered" evidence="1">
    <location>
        <begin position="257"/>
        <end position="329"/>
    </location>
</feature>
<sequence length="676" mass="73151">MASGLPLDWKSVSQPSLPSSSSTATPTSSTATSTPLPPTRRALRSKAASAPPAVPTIHKSPKSRVVQQFEAIVGAPCPIITKQTTVDPKQQEPREKRKQPHLKQWESFGIHDATEQPIPFQHLSLRDQQVLLLYQQLAVQVAVMRQRRPNAPFLAAMLSTPAHALFLINIEKTFIVGRHTSDLSLASRTLNALAYLTIQASRRSLPRIDPQTATLRELGEWFRTLQPVLRLRGVGSSSASSEWLTATSTALDGANSLSFSSPCHSPSPRHSPSLTLQPSSPSSPCPSPPSSAPPTPAPSPSSVPPAPPSASAPLVSSPPVVLPPVSDSDRSGFPTSRFDFAVQSVPKDQSASAAAHLTQTLESAACISVLSSEDELDDIVGIFQRTTDAPASTPAHTMPECSLVLRKWLGSGAVGDMYADATGVVAAKVVRPCAGEQPDEFRARMIAALYERNLLESLDNQVTGIPRYFGAFIRHSAAGPSLILLSQRVPGLALDSWAMVRQHRDACLDAVDKLHKAGVHHGDLRPPNMILGYDSSITIVDFNRARRNVAPEELEAEYAQFVHDIQHAEDTADKTENTLLCVALPSARRYHHLLYPRLVAIPTSPARTYPEPLLPLRRDRDESMRDYESTTTGTSEAMRETENGAVEACVRWASRSCTPQDGVGLGEDLLPFLRGI</sequence>
<gene>
    <name evidence="3" type="ORF">RHTO0S_26e00364g</name>
</gene>
<feature type="region of interest" description="Disordered" evidence="1">
    <location>
        <begin position="1"/>
        <end position="62"/>
    </location>
</feature>
<feature type="compositionally biased region" description="Pro residues" evidence="1">
    <location>
        <begin position="281"/>
        <end position="310"/>
    </location>
</feature>
<feature type="compositionally biased region" description="Low complexity" evidence="1">
    <location>
        <begin position="257"/>
        <end position="280"/>
    </location>
</feature>
<dbReference type="GO" id="GO:0005524">
    <property type="term" value="F:ATP binding"/>
    <property type="evidence" value="ECO:0007669"/>
    <property type="project" value="InterPro"/>
</dbReference>
<feature type="compositionally biased region" description="Basic and acidic residues" evidence="1">
    <location>
        <begin position="618"/>
        <end position="628"/>
    </location>
</feature>
<evidence type="ECO:0000256" key="1">
    <source>
        <dbReference type="SAM" id="MobiDB-lite"/>
    </source>
</evidence>
<dbReference type="GO" id="GO:0004672">
    <property type="term" value="F:protein kinase activity"/>
    <property type="evidence" value="ECO:0007669"/>
    <property type="project" value="InterPro"/>
</dbReference>
<dbReference type="Gene3D" id="1.10.510.10">
    <property type="entry name" value="Transferase(Phosphotransferase) domain 1"/>
    <property type="match status" value="1"/>
</dbReference>
<feature type="region of interest" description="Disordered" evidence="1">
    <location>
        <begin position="82"/>
        <end position="103"/>
    </location>
</feature>
<accession>A0A061BJ03</accession>
<feature type="compositionally biased region" description="Low complexity" evidence="1">
    <location>
        <begin position="311"/>
        <end position="326"/>
    </location>
</feature>
<dbReference type="EMBL" id="LK052961">
    <property type="protein sequence ID" value="CDR49372.1"/>
    <property type="molecule type" value="Genomic_DNA"/>
</dbReference>
<dbReference type="PROSITE" id="PS50011">
    <property type="entry name" value="PROTEIN_KINASE_DOM"/>
    <property type="match status" value="1"/>
</dbReference>
<dbReference type="OrthoDB" id="2523927at2759"/>
<reference evidence="3" key="1">
    <citation type="journal article" date="2014" name="Genome Announc.">
        <title>Draft genome sequence of Rhodosporidium toruloides CECT1137, an oleaginous yeast of biotechnological interest.</title>
        <authorList>
            <person name="Morin N."/>
            <person name="Calcas X."/>
            <person name="Devillers H."/>
            <person name="Durrens P."/>
            <person name="Sherman D.J."/>
            <person name="Nicaud J.-M."/>
            <person name="Neuveglise C."/>
        </authorList>
    </citation>
    <scope>NUCLEOTIDE SEQUENCE</scope>
    <source>
        <strain evidence="3">CECT1137</strain>
    </source>
</reference>
<organism evidence="3">
    <name type="scientific">Rhodotorula toruloides</name>
    <name type="common">Yeast</name>
    <name type="synonym">Rhodosporidium toruloides</name>
    <dbReference type="NCBI Taxonomy" id="5286"/>
    <lineage>
        <taxon>Eukaryota</taxon>
        <taxon>Fungi</taxon>
        <taxon>Dikarya</taxon>
        <taxon>Basidiomycota</taxon>
        <taxon>Pucciniomycotina</taxon>
        <taxon>Microbotryomycetes</taxon>
        <taxon>Sporidiobolales</taxon>
        <taxon>Sporidiobolaceae</taxon>
        <taxon>Rhodotorula</taxon>
    </lineage>
</organism>
<evidence type="ECO:0000259" key="2">
    <source>
        <dbReference type="PROSITE" id="PS50011"/>
    </source>
</evidence>
<evidence type="ECO:0000313" key="3">
    <source>
        <dbReference type="EMBL" id="CDR49372.1"/>
    </source>
</evidence>
<proteinExistence type="predicted"/>
<name>A0A061BJ03_RHOTO</name>
<dbReference type="InterPro" id="IPR000719">
    <property type="entry name" value="Prot_kinase_dom"/>
</dbReference>
<protein>
    <submittedName>
        <fullName evidence="3">RHTO0S26e00364g3_1</fullName>
    </submittedName>
</protein>
<dbReference type="SUPFAM" id="SSF56112">
    <property type="entry name" value="Protein kinase-like (PK-like)"/>
    <property type="match status" value="1"/>
</dbReference>
<dbReference type="AlphaFoldDB" id="A0A061BJ03"/>
<feature type="compositionally biased region" description="Low complexity" evidence="1">
    <location>
        <begin position="15"/>
        <end position="34"/>
    </location>
</feature>
<dbReference type="InterPro" id="IPR011009">
    <property type="entry name" value="Kinase-like_dom_sf"/>
</dbReference>
<feature type="region of interest" description="Disordered" evidence="1">
    <location>
        <begin position="618"/>
        <end position="641"/>
    </location>
</feature>